<feature type="transmembrane region" description="Helical" evidence="7">
    <location>
        <begin position="829"/>
        <end position="848"/>
    </location>
</feature>
<dbReference type="EMBL" id="CP092488">
    <property type="protein sequence ID" value="UMB67548.1"/>
    <property type="molecule type" value="Genomic_DNA"/>
</dbReference>
<evidence type="ECO:0000256" key="4">
    <source>
        <dbReference type="ARBA" id="ARBA00022692"/>
    </source>
</evidence>
<dbReference type="Gene3D" id="1.20.1640.10">
    <property type="entry name" value="Multidrug efflux transporter AcrB transmembrane domain"/>
    <property type="match status" value="2"/>
</dbReference>
<evidence type="ECO:0000256" key="5">
    <source>
        <dbReference type="ARBA" id="ARBA00022989"/>
    </source>
</evidence>
<feature type="transmembrane region" description="Helical" evidence="7">
    <location>
        <begin position="202"/>
        <end position="219"/>
    </location>
</feature>
<feature type="transmembrane region" description="Helical" evidence="7">
    <location>
        <begin position="304"/>
        <end position="321"/>
    </location>
</feature>
<protein>
    <submittedName>
        <fullName evidence="9">RND family transporter</fullName>
    </submittedName>
</protein>
<feature type="transmembrane region" description="Helical" evidence="7">
    <location>
        <begin position="29"/>
        <end position="53"/>
    </location>
</feature>
<keyword evidence="5 7" id="KW-1133">Transmembrane helix</keyword>
<dbReference type="Pfam" id="PF03176">
    <property type="entry name" value="MMPL"/>
    <property type="match status" value="2"/>
</dbReference>
<evidence type="ECO:0000313" key="9">
    <source>
        <dbReference type="EMBL" id="UMB67548.1"/>
    </source>
</evidence>
<gene>
    <name evidence="9" type="ORF">MKK62_13555</name>
</gene>
<evidence type="ECO:0000259" key="8">
    <source>
        <dbReference type="PROSITE" id="PS50156"/>
    </source>
</evidence>
<name>A0ABY3VLJ6_9MYCO</name>
<feature type="transmembrane region" description="Helical" evidence="7">
    <location>
        <begin position="927"/>
        <end position="952"/>
    </location>
</feature>
<sequence>MSSRTVEVDPPATKGVYPKLGAFVTRHPLVVIVVWIALAAGVSLGLPPLAVVIGQKQAQIMPNDAPMMVAAREMVAAFHDKGTDNVVLAVLTDDKDLSPADEGTYRTLVGKLREDSADVVSLQDFLGSPEVREVLSSKDKKAWYLPIALAGHAGSAEGAVAFQNASRLIKQTVAGSTLVAHLAGPAATAADLTAISERDMHVIEIGTGIMVLLILLIVYRNPLTLVMPLITIGISLVTAQGVLAGLALLGLGVSSQTMVFMSGIVYGAGTDYAVFLISRYHDYVRRGEDSDQAIRNALGSIGKVIAASAATVAVTFVAMVFTKLPVFSTVGPALAIAVTVAFFAAVTVLPAIMTLAGRRGWIKPRRELTTRFWRASGVRIVRRPKIHLVASLLILITLAVCSGYARYNYDDRKTLPSSVESAAGYDVMAQHFPLDTIIPQYLFIQSPRDMRDPKVLADLEQMAQRVSQLPSVSIVRGITRPTGESLEQARLAWQAGEVGNKLGDASQQINGHTNDLDTMTDGADQLANALGDLRSQVDQALPNITGLVDSLTFLQKNFGGTKILNQLDDAAKLVGDMRTLGQTLDLNVVDVNNIASLARPILNALDTTPVCALDPNCLSARNQLQRIAEAHESGALDNVAELSKKLESTEGTESLGAATDKLKQLVSQLNSATQMLGGGGLQAKLAYLQNGANQLADGSRKLADAVALLVGQTKQMGAGLNDASGFLMAMKNGANAPPMAGFFIPPQVLTRDDFKKAAGIFVSPDGHAVRYLVQTKLNPFSIAAMDQVNAILDTARHAQPNTTLSDAKVSLAGISVGLRDTRDYYNKDFNFIIVATVVIVFLILIGLLRAIVAPLYLICSVIVSYLSALGIGTIVFQFGLHQELHWTVPGLTFIILVAVGADYNLLLISRIRDESAHGIRVGVIRTVGATGGVITAAGLIFAASMFGLLFASISMMVQAGFVLGTGILLDTFLVRTVTVPAIATLVGNGNWWPSRPKKSRPLALRRTSRWARFKKRVTPRFGRRRRAVPQHDQELLHDSACQNELTSLPPFGALPESASAGEQPAERRPVALAVVLNRRVGGRLDR</sequence>
<evidence type="ECO:0000313" key="10">
    <source>
        <dbReference type="Proteomes" id="UP001055336"/>
    </source>
</evidence>
<evidence type="ECO:0000256" key="7">
    <source>
        <dbReference type="SAM" id="Phobius"/>
    </source>
</evidence>
<dbReference type="InterPro" id="IPR004869">
    <property type="entry name" value="MMPL_dom"/>
</dbReference>
<dbReference type="InterPro" id="IPR000731">
    <property type="entry name" value="SSD"/>
</dbReference>
<keyword evidence="3" id="KW-1003">Cell membrane</keyword>
<dbReference type="Proteomes" id="UP001055336">
    <property type="component" value="Chromosome"/>
</dbReference>
<feature type="transmembrane region" description="Helical" evidence="7">
    <location>
        <begin position="386"/>
        <end position="407"/>
    </location>
</feature>
<feature type="transmembrane region" description="Helical" evidence="7">
    <location>
        <begin position="333"/>
        <end position="356"/>
    </location>
</feature>
<proteinExistence type="inferred from homology"/>
<feature type="transmembrane region" description="Helical" evidence="7">
    <location>
        <begin position="225"/>
        <end position="251"/>
    </location>
</feature>
<evidence type="ECO:0000256" key="1">
    <source>
        <dbReference type="ARBA" id="ARBA00004651"/>
    </source>
</evidence>
<keyword evidence="4 7" id="KW-0812">Transmembrane</keyword>
<organism evidence="9 10">
    <name type="scientific">Mycobacterium paraterrae</name>
    <dbReference type="NCBI Taxonomy" id="577492"/>
    <lineage>
        <taxon>Bacteria</taxon>
        <taxon>Bacillati</taxon>
        <taxon>Actinomycetota</taxon>
        <taxon>Actinomycetes</taxon>
        <taxon>Mycobacteriales</taxon>
        <taxon>Mycobacteriaceae</taxon>
        <taxon>Mycobacterium</taxon>
    </lineage>
</organism>
<feature type="transmembrane region" description="Helical" evidence="7">
    <location>
        <begin position="855"/>
        <end position="880"/>
    </location>
</feature>
<reference evidence="9" key="1">
    <citation type="submission" date="2022-08" db="EMBL/GenBank/DDBJ databases">
        <title>Whole genome sequencing of non-tuberculosis mycobacteria type-strains.</title>
        <authorList>
            <person name="Igarashi Y."/>
            <person name="Osugi A."/>
            <person name="Mitarai S."/>
        </authorList>
    </citation>
    <scope>NUCLEOTIDE SEQUENCE</scope>
    <source>
        <strain evidence="9">DSM 45127</strain>
    </source>
</reference>
<feature type="transmembrane region" description="Helical" evidence="7">
    <location>
        <begin position="886"/>
        <end position="906"/>
    </location>
</feature>
<comment type="subcellular location">
    <subcellularLocation>
        <location evidence="1">Cell membrane</location>
        <topology evidence="1">Multi-pass membrane protein</topology>
    </subcellularLocation>
</comment>
<dbReference type="InterPro" id="IPR004707">
    <property type="entry name" value="MmpL_fam"/>
</dbReference>
<evidence type="ECO:0000256" key="3">
    <source>
        <dbReference type="ARBA" id="ARBA00022475"/>
    </source>
</evidence>
<evidence type="ECO:0000256" key="6">
    <source>
        <dbReference type="ARBA" id="ARBA00023136"/>
    </source>
</evidence>
<dbReference type="PANTHER" id="PTHR33406">
    <property type="entry name" value="MEMBRANE PROTEIN MJ1562-RELATED"/>
    <property type="match status" value="1"/>
</dbReference>
<dbReference type="InterPro" id="IPR050545">
    <property type="entry name" value="Mycobact_MmpL"/>
</dbReference>
<comment type="similarity">
    <text evidence="2">Belongs to the resistance-nodulation-cell division (RND) (TC 2.A.6) family. MmpL subfamily.</text>
</comment>
<dbReference type="SUPFAM" id="SSF82866">
    <property type="entry name" value="Multidrug efflux transporter AcrB transmembrane domain"/>
    <property type="match status" value="2"/>
</dbReference>
<feature type="domain" description="SSD" evidence="8">
    <location>
        <begin position="229"/>
        <end position="355"/>
    </location>
</feature>
<dbReference type="PROSITE" id="PS50156">
    <property type="entry name" value="SSD"/>
    <property type="match status" value="1"/>
</dbReference>
<keyword evidence="6 7" id="KW-0472">Membrane</keyword>
<dbReference type="NCBIfam" id="TIGR00833">
    <property type="entry name" value="actII"/>
    <property type="match status" value="1"/>
</dbReference>
<dbReference type="RefSeq" id="WP_240258010.1">
    <property type="nucleotide sequence ID" value="NZ_CP092488.2"/>
</dbReference>
<dbReference type="PANTHER" id="PTHR33406:SF6">
    <property type="entry name" value="MEMBRANE PROTEIN YDGH-RELATED"/>
    <property type="match status" value="1"/>
</dbReference>
<keyword evidence="10" id="KW-1185">Reference proteome</keyword>
<accession>A0ABY3VLJ6</accession>
<evidence type="ECO:0000256" key="2">
    <source>
        <dbReference type="ARBA" id="ARBA00010157"/>
    </source>
</evidence>